<keyword evidence="3" id="KW-0460">Magnesium</keyword>
<dbReference type="PATRIC" id="fig|89059.3.peg.1463"/>
<feature type="binding site" evidence="3">
    <location>
        <position position="283"/>
    </location>
    <ligand>
        <name>CTP</name>
        <dbReference type="ChEBI" id="CHEBI:37563"/>
    </ligand>
</feature>
<keyword evidence="3 4" id="KW-0285">Flavoprotein</keyword>
<comment type="function">
    <text evidence="4">Catalyzes two steps in the biosynthesis of coenzyme A. In the first step cysteine is conjugated to 4'-phosphopantothenate to form 4-phosphopantothenoylcysteine, in the latter compound is decarboxylated to form 4'-phosphopantotheine.</text>
</comment>
<dbReference type="Pfam" id="PF02441">
    <property type="entry name" value="Flavoprotein"/>
    <property type="match status" value="1"/>
</dbReference>
<feature type="domain" description="DNA/pantothenate metabolism flavoprotein C-terminal" evidence="6">
    <location>
        <begin position="190"/>
        <end position="398"/>
    </location>
</feature>
<evidence type="ECO:0000256" key="4">
    <source>
        <dbReference type="RuleBase" id="RU364078"/>
    </source>
</evidence>
<evidence type="ECO:0000313" key="8">
    <source>
        <dbReference type="Proteomes" id="UP000051491"/>
    </source>
</evidence>
<comment type="caution">
    <text evidence="7">The sequence shown here is derived from an EMBL/GenBank/DDBJ whole genome shotgun (WGS) entry which is preliminary data.</text>
</comment>
<reference evidence="7 8" key="1">
    <citation type="journal article" date="2015" name="Genome Announc.">
        <title>Expanding the biotechnology potential of lactobacilli through comparative genomics of 213 strains and associated genera.</title>
        <authorList>
            <person name="Sun Z."/>
            <person name="Harris H.M."/>
            <person name="McCann A."/>
            <person name="Guo C."/>
            <person name="Argimon S."/>
            <person name="Zhang W."/>
            <person name="Yang X."/>
            <person name="Jeffery I.B."/>
            <person name="Cooney J.C."/>
            <person name="Kagawa T.F."/>
            <person name="Liu W."/>
            <person name="Song Y."/>
            <person name="Salvetti E."/>
            <person name="Wrobel A."/>
            <person name="Rasinkangas P."/>
            <person name="Parkhill J."/>
            <person name="Rea M.C."/>
            <person name="O'Sullivan O."/>
            <person name="Ritari J."/>
            <person name="Douillard F.P."/>
            <person name="Paul Ross R."/>
            <person name="Yang R."/>
            <person name="Briner A.E."/>
            <person name="Felis G.E."/>
            <person name="de Vos W.M."/>
            <person name="Barrangou R."/>
            <person name="Klaenhammer T.R."/>
            <person name="Caufield P.W."/>
            <person name="Cui Y."/>
            <person name="Zhang H."/>
            <person name="O'Toole P.W."/>
        </authorList>
    </citation>
    <scope>NUCLEOTIDE SEQUENCE [LARGE SCALE GENOMIC DNA]</scope>
    <source>
        <strain evidence="7 8">DSM 15353</strain>
    </source>
</reference>
<dbReference type="GO" id="GO:0015937">
    <property type="term" value="P:coenzyme A biosynthetic process"/>
    <property type="evidence" value="ECO:0007669"/>
    <property type="project" value="UniProtKB-UniRule"/>
</dbReference>
<evidence type="ECO:0000259" key="6">
    <source>
        <dbReference type="Pfam" id="PF04127"/>
    </source>
</evidence>
<keyword evidence="3 4" id="KW-0436">Ligase</keyword>
<organism evidence="7 8">
    <name type="scientific">Ligilactobacillus acidipiscis</name>
    <dbReference type="NCBI Taxonomy" id="89059"/>
    <lineage>
        <taxon>Bacteria</taxon>
        <taxon>Bacillati</taxon>
        <taxon>Bacillota</taxon>
        <taxon>Bacilli</taxon>
        <taxon>Lactobacillales</taxon>
        <taxon>Lactobacillaceae</taxon>
        <taxon>Ligilactobacillus</taxon>
    </lineage>
</organism>
<feature type="binding site" evidence="3">
    <location>
        <begin position="309"/>
        <end position="312"/>
    </location>
    <ligand>
        <name>CTP</name>
        <dbReference type="ChEBI" id="CHEBI:37563"/>
    </ligand>
</feature>
<dbReference type="STRING" id="89059.LAC1533_1021"/>
<keyword evidence="1 3" id="KW-0210">Decarboxylase</keyword>
<gene>
    <name evidence="3" type="primary">coaBC</name>
    <name evidence="7" type="ORF">IV43_GL001361</name>
</gene>
<dbReference type="AlphaFoldDB" id="A0A0R2K8S8"/>
<proteinExistence type="inferred from homology"/>
<dbReference type="GO" id="GO:0004632">
    <property type="term" value="F:phosphopantothenate--cysteine ligase activity"/>
    <property type="evidence" value="ECO:0007669"/>
    <property type="project" value="UniProtKB-UniRule"/>
</dbReference>
<dbReference type="EMBL" id="JQBK01000039">
    <property type="protein sequence ID" value="KRN83733.1"/>
    <property type="molecule type" value="Genomic_DNA"/>
</dbReference>
<accession>A0A0R2K8S8</accession>
<dbReference type="Proteomes" id="UP000051491">
    <property type="component" value="Unassembled WGS sequence"/>
</dbReference>
<feature type="domain" description="Flavoprotein" evidence="5">
    <location>
        <begin position="10"/>
        <end position="182"/>
    </location>
</feature>
<evidence type="ECO:0000256" key="2">
    <source>
        <dbReference type="ARBA" id="ARBA00023239"/>
    </source>
</evidence>
<feature type="binding site" evidence="3">
    <location>
        <position position="341"/>
    </location>
    <ligand>
        <name>CTP</name>
        <dbReference type="ChEBI" id="CHEBI:37563"/>
    </ligand>
</feature>
<comment type="similarity">
    <text evidence="3 4">In the C-terminal section; belongs to the PPC synthetase family.</text>
</comment>
<dbReference type="GO" id="GO:0046872">
    <property type="term" value="F:metal ion binding"/>
    <property type="evidence" value="ECO:0007669"/>
    <property type="project" value="UniProtKB-KW"/>
</dbReference>
<dbReference type="Gene3D" id="3.40.50.1950">
    <property type="entry name" value="Flavin prenyltransferase-like"/>
    <property type="match status" value="1"/>
</dbReference>
<dbReference type="InterPro" id="IPR003382">
    <property type="entry name" value="Flavoprotein"/>
</dbReference>
<dbReference type="EC" id="4.1.1.36" evidence="3"/>
<keyword evidence="3" id="KW-0479">Metal-binding</keyword>
<feature type="binding site" evidence="3">
    <location>
        <position position="327"/>
    </location>
    <ligand>
        <name>CTP</name>
        <dbReference type="ChEBI" id="CHEBI:37563"/>
    </ligand>
</feature>
<comment type="pathway">
    <text evidence="3 4">Cofactor biosynthesis; coenzyme A biosynthesis; CoA from (R)-pantothenate: step 3/5.</text>
</comment>
<dbReference type="GO" id="GO:0015941">
    <property type="term" value="P:pantothenate catabolic process"/>
    <property type="evidence" value="ECO:0007669"/>
    <property type="project" value="InterPro"/>
</dbReference>
<dbReference type="GO" id="GO:0071513">
    <property type="term" value="C:phosphopantothenoylcysteine decarboxylase complex"/>
    <property type="evidence" value="ECO:0007669"/>
    <property type="project" value="TreeGrafter"/>
</dbReference>
<dbReference type="InterPro" id="IPR036551">
    <property type="entry name" value="Flavin_trans-like"/>
</dbReference>
<feature type="region of interest" description="Phosphopantothenate--cysteine ligase" evidence="3">
    <location>
        <begin position="195"/>
        <end position="400"/>
    </location>
</feature>
<dbReference type="Gene3D" id="3.40.50.10300">
    <property type="entry name" value="CoaB-like"/>
    <property type="match status" value="1"/>
</dbReference>
<evidence type="ECO:0000259" key="5">
    <source>
        <dbReference type="Pfam" id="PF02441"/>
    </source>
</evidence>
<keyword evidence="2 3" id="KW-0456">Lyase</keyword>
<evidence type="ECO:0000256" key="3">
    <source>
        <dbReference type="HAMAP-Rule" id="MF_02225"/>
    </source>
</evidence>
<dbReference type="InterPro" id="IPR035929">
    <property type="entry name" value="CoaB-like_sf"/>
</dbReference>
<comment type="function">
    <text evidence="3">Catalyzes two sequential steps in the biosynthesis of coenzyme A. In the first step cysteine is conjugated to 4'-phosphopantothenate to form 4-phosphopantothenoylcysteine. In the second step the latter compound is decarboxylated to form 4'-phosphopantotheine.</text>
</comment>
<comment type="cofactor">
    <cofactor evidence="3">
        <name>Mg(2+)</name>
        <dbReference type="ChEBI" id="CHEBI:18420"/>
    </cofactor>
</comment>
<keyword evidence="3" id="KW-0511">Multifunctional enzyme</keyword>
<feature type="region of interest" description="Phosphopantothenoylcysteine decarboxylase" evidence="3">
    <location>
        <begin position="1"/>
        <end position="194"/>
    </location>
</feature>
<comment type="catalytic activity">
    <reaction evidence="3 4">
        <text>(R)-4'-phosphopantothenate + L-cysteine + CTP = N-[(R)-4-phosphopantothenoyl]-L-cysteine + CMP + diphosphate + H(+)</text>
        <dbReference type="Rhea" id="RHEA:19397"/>
        <dbReference type="ChEBI" id="CHEBI:10986"/>
        <dbReference type="ChEBI" id="CHEBI:15378"/>
        <dbReference type="ChEBI" id="CHEBI:33019"/>
        <dbReference type="ChEBI" id="CHEBI:35235"/>
        <dbReference type="ChEBI" id="CHEBI:37563"/>
        <dbReference type="ChEBI" id="CHEBI:59458"/>
        <dbReference type="ChEBI" id="CHEBI:60377"/>
        <dbReference type="EC" id="6.3.2.5"/>
    </reaction>
</comment>
<dbReference type="HAMAP" id="MF_02225">
    <property type="entry name" value="CoaBC"/>
    <property type="match status" value="1"/>
</dbReference>
<comment type="catalytic activity">
    <reaction evidence="3 4">
        <text>N-[(R)-4-phosphopantothenoyl]-L-cysteine + H(+) = (R)-4'-phosphopantetheine + CO2</text>
        <dbReference type="Rhea" id="RHEA:16793"/>
        <dbReference type="ChEBI" id="CHEBI:15378"/>
        <dbReference type="ChEBI" id="CHEBI:16526"/>
        <dbReference type="ChEBI" id="CHEBI:59458"/>
        <dbReference type="ChEBI" id="CHEBI:61723"/>
        <dbReference type="EC" id="4.1.1.36"/>
    </reaction>
</comment>
<evidence type="ECO:0000256" key="1">
    <source>
        <dbReference type="ARBA" id="ARBA00022793"/>
    </source>
</evidence>
<dbReference type="PANTHER" id="PTHR14359">
    <property type="entry name" value="HOMO-OLIGOMERIC FLAVIN CONTAINING CYS DECARBOXYLASE FAMILY"/>
    <property type="match status" value="1"/>
</dbReference>
<dbReference type="UniPathway" id="UPA00241">
    <property type="reaction ID" value="UER00353"/>
</dbReference>
<evidence type="ECO:0000313" key="7">
    <source>
        <dbReference type="EMBL" id="KRN83733.1"/>
    </source>
</evidence>
<dbReference type="EC" id="6.3.2.5" evidence="3"/>
<dbReference type="InterPro" id="IPR007085">
    <property type="entry name" value="DNA/pantothenate-metab_flavo_C"/>
</dbReference>
<dbReference type="Pfam" id="PF04127">
    <property type="entry name" value="DFP"/>
    <property type="match status" value="1"/>
</dbReference>
<feature type="binding site" evidence="3">
    <location>
        <position position="293"/>
    </location>
    <ligand>
        <name>CTP</name>
        <dbReference type="ChEBI" id="CHEBI:37563"/>
    </ligand>
</feature>
<name>A0A0R2K8S8_9LACO</name>
<comment type="similarity">
    <text evidence="3 4">In the N-terminal section; belongs to the HFCD (homo-oligomeric flavin containing Cys decarboxylase) superfamily.</text>
</comment>
<comment type="pathway">
    <text evidence="3 4">Cofactor biosynthesis; coenzyme A biosynthesis; CoA from (R)-pantothenate: step 2/5.</text>
</comment>
<dbReference type="NCBIfam" id="TIGR00521">
    <property type="entry name" value="coaBC_dfp"/>
    <property type="match status" value="1"/>
</dbReference>
<protein>
    <recommendedName>
        <fullName evidence="3">Coenzyme A biosynthesis bifunctional protein CoaBC</fullName>
    </recommendedName>
    <alternativeName>
        <fullName evidence="3">DNA/pantothenate metabolism flavoprotein</fullName>
    </alternativeName>
    <alternativeName>
        <fullName evidence="3">Phosphopantothenoylcysteine synthetase/decarboxylase</fullName>
        <shortName evidence="3">PPCS-PPCDC</shortName>
    </alternativeName>
    <domain>
        <recommendedName>
            <fullName evidence="3">Phosphopantothenoylcysteine decarboxylase</fullName>
            <shortName evidence="3">PPC decarboxylase</shortName>
            <shortName evidence="3">PPC-DC</shortName>
            <ecNumber evidence="3">4.1.1.36</ecNumber>
        </recommendedName>
        <alternativeName>
            <fullName evidence="3">CoaC</fullName>
        </alternativeName>
    </domain>
    <domain>
        <recommendedName>
            <fullName evidence="3">Phosphopantothenate--cysteine ligase</fullName>
            <ecNumber evidence="3">6.3.2.5</ecNumber>
        </recommendedName>
        <alternativeName>
            <fullName evidence="3">CoaB</fullName>
        </alternativeName>
        <alternativeName>
            <fullName evidence="3">Phosphopantothenoylcysteine synthetase</fullName>
            <shortName evidence="3">PPC synthetase</shortName>
            <shortName evidence="3">PPC-S</shortName>
        </alternativeName>
    </domain>
</protein>
<dbReference type="GO" id="GO:0010181">
    <property type="term" value="F:FMN binding"/>
    <property type="evidence" value="ECO:0007669"/>
    <property type="project" value="UniProtKB-UniRule"/>
</dbReference>
<comment type="caution">
    <text evidence="3">Lacks conserved residue(s) required for the propagation of feature annotation.</text>
</comment>
<sequence length="400" mass="43766">MKGTKNVSKKHIAVYITGGIAVYKAAQVVRSFIKAGFEVKVAMTSAAQKFVTAQTFEVLSTHHVYTDHVPTEDQEFVPHIALADWTDIAVVVPATANILAKMANGLADDFVSTAILATRAPKFVIPAMNENMWQQVSTQRNVHTLKDDGVSVMFPATGFLAEGYSGRGRMPEPEEIFHWISEKITVKQDLAGVNLLISAGPTVEEIDPVRYLTNHSSGKMGYALAQKAADRGANVTLVSGPTQLSKPSGVAVIDIISAKELQQKVKEKFEQNDVVIMAAAVSDFHVKQIAKQKIKKNGQSMHLDLVANPDILADLGHIKTHQKLVGFAAETQNLIENGNKKLVKKNLDMLVLNDVSRKDIGFNEADNEVRLLRPKKEPKLIAKTSKDKIADEILDELTSL</sequence>
<dbReference type="InterPro" id="IPR005252">
    <property type="entry name" value="CoaBC"/>
</dbReference>
<comment type="cofactor">
    <cofactor evidence="3">
        <name>FMN</name>
        <dbReference type="ChEBI" id="CHEBI:58210"/>
    </cofactor>
    <text evidence="3">Binds 1 FMN per subunit.</text>
</comment>
<keyword evidence="3 4" id="KW-0288">FMN</keyword>
<dbReference type="PANTHER" id="PTHR14359:SF6">
    <property type="entry name" value="PHOSPHOPANTOTHENOYLCYSTEINE DECARBOXYLASE"/>
    <property type="match status" value="1"/>
</dbReference>
<dbReference type="GO" id="GO:0004633">
    <property type="term" value="F:phosphopantothenoylcysteine decarboxylase activity"/>
    <property type="evidence" value="ECO:0007669"/>
    <property type="project" value="UniProtKB-UniRule"/>
</dbReference>
<feature type="binding site" evidence="3">
    <location>
        <position position="345"/>
    </location>
    <ligand>
        <name>CTP</name>
        <dbReference type="ChEBI" id="CHEBI:37563"/>
    </ligand>
</feature>
<dbReference type="SUPFAM" id="SSF52507">
    <property type="entry name" value="Homo-oligomeric flavin-containing Cys decarboxylases, HFCD"/>
    <property type="match status" value="1"/>
</dbReference>
<dbReference type="SUPFAM" id="SSF102645">
    <property type="entry name" value="CoaB-like"/>
    <property type="match status" value="1"/>
</dbReference>